<sequence length="158" mass="17386">MNTYYGTHPGALKPLLDTVGPAERELVRQFTAAEDAEFGSRSVNRFPIDRNTTGAKDWSGTRIHEQRVEDDYDEAARLLAELVLRYSPSTSEVVVFWGNVVIPSIGIPARLAAENAGLLIDIGDDVWIYAPGSGVLIEYWHSGRITAGEVPKETQRGT</sequence>
<reference evidence="1 2" key="1">
    <citation type="submission" date="2024-05" db="EMBL/GenBank/DDBJ databases">
        <authorList>
            <person name="Zhao H."/>
            <person name="Xu Y."/>
            <person name="Lin S."/>
            <person name="Spain J.C."/>
            <person name="Zhou N.-Y."/>
        </authorList>
    </citation>
    <scope>NUCLEOTIDE SEQUENCE [LARGE SCALE GENOMIC DNA]</scope>
    <source>
        <strain evidence="1 2">NEAU-NG30</strain>
    </source>
</reference>
<gene>
    <name evidence="1" type="ORF">ABJI51_42585</name>
</gene>
<proteinExistence type="predicted"/>
<accession>A0ABV0LWI4</accession>
<evidence type="ECO:0000313" key="2">
    <source>
        <dbReference type="Proteomes" id="UP001440984"/>
    </source>
</evidence>
<keyword evidence="2" id="KW-1185">Reference proteome</keyword>
<comment type="caution">
    <text evidence="1">The sequence shown here is derived from an EMBL/GenBank/DDBJ whole genome shotgun (WGS) entry which is preliminary data.</text>
</comment>
<dbReference type="Proteomes" id="UP001440984">
    <property type="component" value="Unassembled WGS sequence"/>
</dbReference>
<evidence type="ECO:0000313" key="1">
    <source>
        <dbReference type="EMBL" id="MEQ0565807.1"/>
    </source>
</evidence>
<protein>
    <submittedName>
        <fullName evidence="1">Uncharacterized protein</fullName>
    </submittedName>
</protein>
<name>A0ABV0LWI4_9PSEU</name>
<dbReference type="RefSeq" id="WP_348956897.1">
    <property type="nucleotide sequence ID" value="NZ_JBDZYD010000023.1"/>
</dbReference>
<organism evidence="1 2">
    <name type="scientific">Amycolatopsis melonis</name>
    <dbReference type="NCBI Taxonomy" id="3156488"/>
    <lineage>
        <taxon>Bacteria</taxon>
        <taxon>Bacillati</taxon>
        <taxon>Actinomycetota</taxon>
        <taxon>Actinomycetes</taxon>
        <taxon>Pseudonocardiales</taxon>
        <taxon>Pseudonocardiaceae</taxon>
        <taxon>Amycolatopsis</taxon>
    </lineage>
</organism>
<dbReference type="EMBL" id="JBDZYD010000023">
    <property type="protein sequence ID" value="MEQ0565807.1"/>
    <property type="molecule type" value="Genomic_DNA"/>
</dbReference>